<dbReference type="Gene3D" id="2.130.10.10">
    <property type="entry name" value="YVTN repeat-like/Quinoprotein amine dehydrogenase"/>
    <property type="match status" value="2"/>
</dbReference>
<evidence type="ECO:0000313" key="5">
    <source>
        <dbReference type="Proteomes" id="UP001203687"/>
    </source>
</evidence>
<dbReference type="SMART" id="SM00320">
    <property type="entry name" value="WD40"/>
    <property type="match status" value="6"/>
</dbReference>
<accession>A0ABT0HBI6</accession>
<evidence type="ECO:0000256" key="2">
    <source>
        <dbReference type="ARBA" id="ARBA00022737"/>
    </source>
</evidence>
<dbReference type="InterPro" id="IPR057855">
    <property type="entry name" value="Beta-prop_WDR19_1st"/>
</dbReference>
<dbReference type="EMBL" id="JALPQF010000014">
    <property type="protein sequence ID" value="MCK8481711.1"/>
    <property type="molecule type" value="Genomic_DNA"/>
</dbReference>
<evidence type="ECO:0000256" key="1">
    <source>
        <dbReference type="ARBA" id="ARBA00022574"/>
    </source>
</evidence>
<dbReference type="SUPFAM" id="SSF50978">
    <property type="entry name" value="WD40 repeat-like"/>
    <property type="match status" value="1"/>
</dbReference>
<evidence type="ECO:0000259" key="3">
    <source>
        <dbReference type="Pfam" id="PF23389"/>
    </source>
</evidence>
<dbReference type="PANTHER" id="PTHR14920:SF0">
    <property type="entry name" value="WD REPEAT DOMAIN 19"/>
    <property type="match status" value="1"/>
</dbReference>
<feature type="domain" description="WDR19 first beta-propeller" evidence="3">
    <location>
        <begin position="38"/>
        <end position="199"/>
    </location>
</feature>
<evidence type="ECO:0000313" key="4">
    <source>
        <dbReference type="EMBL" id="MCK8481711.1"/>
    </source>
</evidence>
<sequence>MIKKISILLFLSISLSYGCKEDEKKIENERENWWLWTASWNPNDEQISVGGTQDTLRIFSSKTYKLVKAFSMEGTITKTKWHPFKNQLAIAMQGEKSKSLIFNPKSKESIQLDSLDEFGVRAIGWNKMGELLAVGDYSGSLNIYDESVKIIKKINTKQKGLIGLDWHPEKNIVVAVGEKISVYNFDKDSIFDIKPRNEEVLMLCVDWHPSGEFFVTGDYGDFEKDFPPLLQFWSANGDNIKNIEKSKAEFRNIKWSNDGEFLATASEFLGLWNKDGDLIKQSKSENLIWGIDWNKSNSRIVTTDGKGKILIWDKELNKIKELQY</sequence>
<comment type="caution">
    <text evidence="4">The sequence shown here is derived from an EMBL/GenBank/DDBJ whole genome shotgun (WGS) entry which is preliminary data.</text>
</comment>
<dbReference type="InterPro" id="IPR040379">
    <property type="entry name" value="WDR19/dyf-2"/>
</dbReference>
<dbReference type="Proteomes" id="UP001203687">
    <property type="component" value="Unassembled WGS sequence"/>
</dbReference>
<keyword evidence="5" id="KW-1185">Reference proteome</keyword>
<dbReference type="PANTHER" id="PTHR14920">
    <property type="entry name" value="OSMOTIC AVOIDANCE ABNORMAL PROTEIN 1/WD REPEAT MEMBRANE PROTEIN"/>
    <property type="match status" value="1"/>
</dbReference>
<organism evidence="4 5">
    <name type="scientific">Psychroserpens algicola</name>
    <dbReference type="NCBI Taxonomy" id="1719034"/>
    <lineage>
        <taxon>Bacteria</taxon>
        <taxon>Pseudomonadati</taxon>
        <taxon>Bacteroidota</taxon>
        <taxon>Flavobacteriia</taxon>
        <taxon>Flavobacteriales</taxon>
        <taxon>Flavobacteriaceae</taxon>
        <taxon>Psychroserpens</taxon>
    </lineage>
</organism>
<proteinExistence type="predicted"/>
<protein>
    <recommendedName>
        <fullName evidence="3">WDR19 first beta-propeller domain-containing protein</fullName>
    </recommendedName>
</protein>
<dbReference type="RefSeq" id="WP_248413559.1">
    <property type="nucleotide sequence ID" value="NZ_JALPQF010000014.1"/>
</dbReference>
<dbReference type="InterPro" id="IPR015943">
    <property type="entry name" value="WD40/YVTN_repeat-like_dom_sf"/>
</dbReference>
<dbReference type="Pfam" id="PF23389">
    <property type="entry name" value="Beta-prop_WDR19_1st"/>
    <property type="match status" value="1"/>
</dbReference>
<reference evidence="4" key="1">
    <citation type="submission" date="2022-04" db="EMBL/GenBank/DDBJ databases">
        <authorList>
            <person name="Ren T."/>
        </authorList>
    </citation>
    <scope>NUCLEOTIDE SEQUENCE</scope>
    <source>
        <strain evidence="4">F63249</strain>
    </source>
</reference>
<keyword evidence="2" id="KW-0677">Repeat</keyword>
<dbReference type="InterPro" id="IPR036322">
    <property type="entry name" value="WD40_repeat_dom_sf"/>
</dbReference>
<name>A0ABT0HBI6_9FLAO</name>
<dbReference type="InterPro" id="IPR001680">
    <property type="entry name" value="WD40_rpt"/>
</dbReference>
<dbReference type="PROSITE" id="PS51257">
    <property type="entry name" value="PROKAR_LIPOPROTEIN"/>
    <property type="match status" value="1"/>
</dbReference>
<keyword evidence="1" id="KW-0853">WD repeat</keyword>
<gene>
    <name evidence="4" type="ORF">MUY34_13850</name>
</gene>